<evidence type="ECO:0000313" key="2">
    <source>
        <dbReference type="Proteomes" id="UP000775872"/>
    </source>
</evidence>
<proteinExistence type="predicted"/>
<sequence>MSTDKRLVLETLMPQLITRIFMSDERIERDICVNKPLYTPQEEADSSNRDVLSNNIIEKGSLFMRGSILEENPAGEPQNQGIQTPIAVIAKNNTVRDGSILVVGPLSSSDLMTVMKTWSEVQQLRNR</sequence>
<dbReference type="Proteomes" id="UP000775872">
    <property type="component" value="Unassembled WGS sequence"/>
</dbReference>
<keyword evidence="2" id="KW-1185">Reference proteome</keyword>
<name>A0A9N9YW09_9HYPO</name>
<dbReference type="EMBL" id="CABFOC020000007">
    <property type="protein sequence ID" value="CAH0044773.1"/>
    <property type="molecule type" value="Genomic_DNA"/>
</dbReference>
<dbReference type="OrthoDB" id="5146427at2759"/>
<protein>
    <submittedName>
        <fullName evidence="1">Uncharacterized protein</fullName>
    </submittedName>
</protein>
<gene>
    <name evidence="1" type="ORF">CSOL1703_00010512</name>
</gene>
<dbReference type="AlphaFoldDB" id="A0A9N9YW09"/>
<accession>A0A9N9YW09</accession>
<evidence type="ECO:0000313" key="1">
    <source>
        <dbReference type="EMBL" id="CAH0044773.1"/>
    </source>
</evidence>
<organism evidence="1 2">
    <name type="scientific">Clonostachys solani</name>
    <dbReference type="NCBI Taxonomy" id="160281"/>
    <lineage>
        <taxon>Eukaryota</taxon>
        <taxon>Fungi</taxon>
        <taxon>Dikarya</taxon>
        <taxon>Ascomycota</taxon>
        <taxon>Pezizomycotina</taxon>
        <taxon>Sordariomycetes</taxon>
        <taxon>Hypocreomycetidae</taxon>
        <taxon>Hypocreales</taxon>
        <taxon>Bionectriaceae</taxon>
        <taxon>Clonostachys</taxon>
    </lineage>
</organism>
<comment type="caution">
    <text evidence="1">The sequence shown here is derived from an EMBL/GenBank/DDBJ whole genome shotgun (WGS) entry which is preliminary data.</text>
</comment>
<reference evidence="1" key="1">
    <citation type="submission" date="2021-10" db="EMBL/GenBank/DDBJ databases">
        <authorList>
            <person name="Piombo E."/>
        </authorList>
    </citation>
    <scope>NUCLEOTIDE SEQUENCE</scope>
</reference>